<dbReference type="SUPFAM" id="SSF52058">
    <property type="entry name" value="L domain-like"/>
    <property type="match status" value="1"/>
</dbReference>
<accession>A0A804PDS8</accession>
<sequence>MSLAPATDFDSIVEAFGYNELAIARCLGAPTARPRISTPLLLVGTGIPYDGFSGSFRSPQIDVVIDTGNPFFNCIGEYNGKRCRSTKCGGMEDNPRMVERSRGRTAQRSPLAAQGLHPCLGKVWRARHGEAMDCHNLVERGSRETEPVGSSGTRAGTTGSAAYMFALLILLLCFGPGNFSCPLISGPIPSEFGSLANLISLDLRLDHNRLKGPIPRELAGLPNLGIVDFSNNDLCGAIPTDGAFQNIPRSREPAPRNSRVPGAAGNRVKPAAVVEEGAAAAAS</sequence>
<evidence type="ECO:0000313" key="3">
    <source>
        <dbReference type="Proteomes" id="UP000007305"/>
    </source>
</evidence>
<keyword evidence="3" id="KW-1185">Reference proteome</keyword>
<dbReference type="EnsemblPlants" id="Zm00001eb230200_T001">
    <property type="protein sequence ID" value="Zm00001eb230200_P001"/>
    <property type="gene ID" value="Zm00001eb230200"/>
</dbReference>
<reference evidence="3" key="1">
    <citation type="journal article" date="2009" name="Science">
        <title>The B73 maize genome: complexity, diversity, and dynamics.</title>
        <authorList>
            <person name="Schnable P.S."/>
            <person name="Ware D."/>
            <person name="Fulton R.S."/>
            <person name="Stein J.C."/>
            <person name="Wei F."/>
            <person name="Pasternak S."/>
            <person name="Liang C."/>
            <person name="Zhang J."/>
            <person name="Fulton L."/>
            <person name="Graves T.A."/>
            <person name="Minx P."/>
            <person name="Reily A.D."/>
            <person name="Courtney L."/>
            <person name="Kruchowski S.S."/>
            <person name="Tomlinson C."/>
            <person name="Strong C."/>
            <person name="Delehaunty K."/>
            <person name="Fronick C."/>
            <person name="Courtney B."/>
            <person name="Rock S.M."/>
            <person name="Belter E."/>
            <person name="Du F."/>
            <person name="Kim K."/>
            <person name="Abbott R.M."/>
            <person name="Cotton M."/>
            <person name="Levy A."/>
            <person name="Marchetto P."/>
            <person name="Ochoa K."/>
            <person name="Jackson S.M."/>
            <person name="Gillam B."/>
            <person name="Chen W."/>
            <person name="Yan L."/>
            <person name="Higginbotham J."/>
            <person name="Cardenas M."/>
            <person name="Waligorski J."/>
            <person name="Applebaum E."/>
            <person name="Phelps L."/>
            <person name="Falcone J."/>
            <person name="Kanchi K."/>
            <person name="Thane T."/>
            <person name="Scimone A."/>
            <person name="Thane N."/>
            <person name="Henke J."/>
            <person name="Wang T."/>
            <person name="Ruppert J."/>
            <person name="Shah N."/>
            <person name="Rotter K."/>
            <person name="Hodges J."/>
            <person name="Ingenthron E."/>
            <person name="Cordes M."/>
            <person name="Kohlberg S."/>
            <person name="Sgro J."/>
            <person name="Delgado B."/>
            <person name="Mead K."/>
            <person name="Chinwalla A."/>
            <person name="Leonard S."/>
            <person name="Crouse K."/>
            <person name="Collura K."/>
            <person name="Kudrna D."/>
            <person name="Currie J."/>
            <person name="He R."/>
            <person name="Angelova A."/>
            <person name="Rajasekar S."/>
            <person name="Mueller T."/>
            <person name="Lomeli R."/>
            <person name="Scara G."/>
            <person name="Ko A."/>
            <person name="Delaney K."/>
            <person name="Wissotski M."/>
            <person name="Lopez G."/>
            <person name="Campos D."/>
            <person name="Braidotti M."/>
            <person name="Ashley E."/>
            <person name="Golser W."/>
            <person name="Kim H."/>
            <person name="Lee S."/>
            <person name="Lin J."/>
            <person name="Dujmic Z."/>
            <person name="Kim W."/>
            <person name="Talag J."/>
            <person name="Zuccolo A."/>
            <person name="Fan C."/>
            <person name="Sebastian A."/>
            <person name="Kramer M."/>
            <person name="Spiegel L."/>
            <person name="Nascimento L."/>
            <person name="Zutavern T."/>
            <person name="Miller B."/>
            <person name="Ambroise C."/>
            <person name="Muller S."/>
            <person name="Spooner W."/>
            <person name="Narechania A."/>
            <person name="Ren L."/>
            <person name="Wei S."/>
            <person name="Kumari S."/>
            <person name="Faga B."/>
            <person name="Levy M.J."/>
            <person name="McMahan L."/>
            <person name="Van Buren P."/>
            <person name="Vaughn M.W."/>
            <person name="Ying K."/>
            <person name="Yeh C.-T."/>
            <person name="Emrich S.J."/>
            <person name="Jia Y."/>
            <person name="Kalyanaraman A."/>
            <person name="Hsia A.-P."/>
            <person name="Barbazuk W.B."/>
            <person name="Baucom R.S."/>
            <person name="Brutnell T.P."/>
            <person name="Carpita N.C."/>
            <person name="Chaparro C."/>
            <person name="Chia J.-M."/>
            <person name="Deragon J.-M."/>
            <person name="Estill J.C."/>
            <person name="Fu Y."/>
            <person name="Jeddeloh J.A."/>
            <person name="Han Y."/>
            <person name="Lee H."/>
            <person name="Li P."/>
            <person name="Lisch D.R."/>
            <person name="Liu S."/>
            <person name="Liu Z."/>
            <person name="Nagel D.H."/>
            <person name="McCann M.C."/>
            <person name="SanMiguel P."/>
            <person name="Myers A.M."/>
            <person name="Nettleton D."/>
            <person name="Nguyen J."/>
            <person name="Penning B.W."/>
            <person name="Ponnala L."/>
            <person name="Schneider K.L."/>
            <person name="Schwartz D.C."/>
            <person name="Sharma A."/>
            <person name="Soderlund C."/>
            <person name="Springer N.M."/>
            <person name="Sun Q."/>
            <person name="Wang H."/>
            <person name="Waterman M."/>
            <person name="Westerman R."/>
            <person name="Wolfgruber T.K."/>
            <person name="Yang L."/>
            <person name="Yu Y."/>
            <person name="Zhang L."/>
            <person name="Zhou S."/>
            <person name="Zhu Q."/>
            <person name="Bennetzen J.L."/>
            <person name="Dawe R.K."/>
            <person name="Jiang J."/>
            <person name="Jiang N."/>
            <person name="Presting G.G."/>
            <person name="Wessler S.R."/>
            <person name="Aluru S."/>
            <person name="Martienssen R.A."/>
            <person name="Clifton S.W."/>
            <person name="McCombie W.R."/>
            <person name="Wing R.A."/>
            <person name="Wilson R.K."/>
        </authorList>
    </citation>
    <scope>NUCLEOTIDE SEQUENCE [LARGE SCALE GENOMIC DNA]</scope>
    <source>
        <strain evidence="3">cv. B73</strain>
    </source>
</reference>
<evidence type="ECO:0000313" key="2">
    <source>
        <dbReference type="EnsemblPlants" id="Zm00001eb230200_P001"/>
    </source>
</evidence>
<dbReference type="Proteomes" id="UP000007305">
    <property type="component" value="Chromosome 5"/>
</dbReference>
<feature type="region of interest" description="Disordered" evidence="1">
    <location>
        <begin position="245"/>
        <end position="268"/>
    </location>
</feature>
<dbReference type="AlphaFoldDB" id="A0A804PDS8"/>
<organism evidence="2 3">
    <name type="scientific">Zea mays</name>
    <name type="common">Maize</name>
    <dbReference type="NCBI Taxonomy" id="4577"/>
    <lineage>
        <taxon>Eukaryota</taxon>
        <taxon>Viridiplantae</taxon>
        <taxon>Streptophyta</taxon>
        <taxon>Embryophyta</taxon>
        <taxon>Tracheophyta</taxon>
        <taxon>Spermatophyta</taxon>
        <taxon>Magnoliopsida</taxon>
        <taxon>Liliopsida</taxon>
        <taxon>Poales</taxon>
        <taxon>Poaceae</taxon>
        <taxon>PACMAD clade</taxon>
        <taxon>Panicoideae</taxon>
        <taxon>Andropogonodae</taxon>
        <taxon>Andropogoneae</taxon>
        <taxon>Tripsacinae</taxon>
        <taxon>Zea</taxon>
    </lineage>
</organism>
<dbReference type="PANTHER" id="PTHR48065">
    <property type="entry name" value="OS10G0469600 PROTEIN"/>
    <property type="match status" value="1"/>
</dbReference>
<protein>
    <submittedName>
        <fullName evidence="2">Uncharacterized protein</fullName>
    </submittedName>
</protein>
<dbReference type="InterPro" id="IPR032675">
    <property type="entry name" value="LRR_dom_sf"/>
</dbReference>
<dbReference type="Gene3D" id="3.80.10.10">
    <property type="entry name" value="Ribonuclease Inhibitor"/>
    <property type="match status" value="1"/>
</dbReference>
<proteinExistence type="predicted"/>
<reference evidence="2" key="2">
    <citation type="submission" date="2019-07" db="EMBL/GenBank/DDBJ databases">
        <authorList>
            <person name="Seetharam A."/>
            <person name="Woodhouse M."/>
            <person name="Cannon E."/>
        </authorList>
    </citation>
    <scope>NUCLEOTIDE SEQUENCE [LARGE SCALE GENOMIC DNA]</scope>
    <source>
        <strain evidence="2">cv. B73</strain>
    </source>
</reference>
<reference evidence="2" key="3">
    <citation type="submission" date="2021-05" db="UniProtKB">
        <authorList>
            <consortium name="EnsemblPlants"/>
        </authorList>
    </citation>
    <scope>IDENTIFICATION</scope>
    <source>
        <strain evidence="2">cv. B73</strain>
    </source>
</reference>
<name>A0A804PDS8_MAIZE</name>
<evidence type="ECO:0000256" key="1">
    <source>
        <dbReference type="SAM" id="MobiDB-lite"/>
    </source>
</evidence>
<dbReference type="InParanoid" id="A0A804PDS8"/>
<dbReference type="Gramene" id="Zm00001eb230200_T001">
    <property type="protein sequence ID" value="Zm00001eb230200_P001"/>
    <property type="gene ID" value="Zm00001eb230200"/>
</dbReference>